<dbReference type="AlphaFoldDB" id="A0A0B6YM67"/>
<evidence type="ECO:0000256" key="1">
    <source>
        <dbReference type="SAM" id="MobiDB-lite"/>
    </source>
</evidence>
<gene>
    <name evidence="2" type="primary">ORF29835</name>
</gene>
<evidence type="ECO:0000313" key="2">
    <source>
        <dbReference type="EMBL" id="CEK57309.1"/>
    </source>
</evidence>
<accession>A0A0B6YM67</accession>
<organism evidence="2">
    <name type="scientific">Arion vulgaris</name>
    <dbReference type="NCBI Taxonomy" id="1028688"/>
    <lineage>
        <taxon>Eukaryota</taxon>
        <taxon>Metazoa</taxon>
        <taxon>Spiralia</taxon>
        <taxon>Lophotrochozoa</taxon>
        <taxon>Mollusca</taxon>
        <taxon>Gastropoda</taxon>
        <taxon>Heterobranchia</taxon>
        <taxon>Euthyneura</taxon>
        <taxon>Panpulmonata</taxon>
        <taxon>Eupulmonata</taxon>
        <taxon>Stylommatophora</taxon>
        <taxon>Helicina</taxon>
        <taxon>Arionoidea</taxon>
        <taxon>Arionidae</taxon>
        <taxon>Arion</taxon>
    </lineage>
</organism>
<feature type="non-terminal residue" evidence="2">
    <location>
        <position position="1"/>
    </location>
</feature>
<feature type="non-terminal residue" evidence="2">
    <location>
        <position position="87"/>
    </location>
</feature>
<sequence>SQPIGGGIPISQPMGMGFSMGGGIGMPVGSLIQPQASLGTGTMTTGSLNLGPLMSNGAAGSFSHGTTVPQSTTMPLAAVPGSSAIHS</sequence>
<name>A0A0B6YM67_9EUPU</name>
<proteinExistence type="predicted"/>
<protein>
    <submittedName>
        <fullName evidence="2">Uncharacterized protein</fullName>
    </submittedName>
</protein>
<dbReference type="EMBL" id="HACG01010444">
    <property type="protein sequence ID" value="CEK57309.1"/>
    <property type="molecule type" value="Transcribed_RNA"/>
</dbReference>
<feature type="compositionally biased region" description="Polar residues" evidence="1">
    <location>
        <begin position="63"/>
        <end position="74"/>
    </location>
</feature>
<reference evidence="2" key="1">
    <citation type="submission" date="2014-12" db="EMBL/GenBank/DDBJ databases">
        <title>Insight into the proteome of Arion vulgaris.</title>
        <authorList>
            <person name="Aradska J."/>
            <person name="Bulat T."/>
            <person name="Smidak R."/>
            <person name="Sarate P."/>
            <person name="Gangsoo J."/>
            <person name="Sialana F."/>
            <person name="Bilban M."/>
            <person name="Lubec G."/>
        </authorList>
    </citation>
    <scope>NUCLEOTIDE SEQUENCE</scope>
    <source>
        <tissue evidence="2">Skin</tissue>
    </source>
</reference>
<feature type="region of interest" description="Disordered" evidence="1">
    <location>
        <begin position="61"/>
        <end position="87"/>
    </location>
</feature>